<protein>
    <submittedName>
        <fullName evidence="2">McyA protein</fullName>
    </submittedName>
</protein>
<dbReference type="Pfam" id="PF00668">
    <property type="entry name" value="Condensation"/>
    <property type="match status" value="1"/>
</dbReference>
<dbReference type="Gene3D" id="3.30.559.30">
    <property type="entry name" value="Nonribosomal peptide synthetase, condensation domain"/>
    <property type="match status" value="1"/>
</dbReference>
<feature type="domain" description="Condensation" evidence="1">
    <location>
        <begin position="5"/>
        <end position="135"/>
    </location>
</feature>
<gene>
    <name evidence="2" type="ORF">A33K_18773</name>
</gene>
<evidence type="ECO:0000313" key="3">
    <source>
        <dbReference type="Proteomes" id="UP000004682"/>
    </source>
</evidence>
<organism evidence="2 3">
    <name type="scientific">Burkholderia humptydooensis MSMB43</name>
    <dbReference type="NCBI Taxonomy" id="441157"/>
    <lineage>
        <taxon>Bacteria</taxon>
        <taxon>Pseudomonadati</taxon>
        <taxon>Pseudomonadota</taxon>
        <taxon>Betaproteobacteria</taxon>
        <taxon>Burkholderiales</taxon>
        <taxon>Burkholderiaceae</taxon>
        <taxon>Burkholderia</taxon>
        <taxon>pseudomallei group</taxon>
    </lineage>
</organism>
<dbReference type="SUPFAM" id="SSF52777">
    <property type="entry name" value="CoA-dependent acyltransferases"/>
    <property type="match status" value="1"/>
</dbReference>
<dbReference type="InterPro" id="IPR010060">
    <property type="entry name" value="NRPS_synth"/>
</dbReference>
<reference evidence="3" key="1">
    <citation type="journal article" date="2012" name="J. Bacteriol.">
        <title>Revised Genome Sequence of Burkholderia thailandensis MSMB43 with Improved Annotation.</title>
        <authorList>
            <person name="Zhuo Y."/>
            <person name="Liu L."/>
            <person name="Wang Q."/>
            <person name="Liu X."/>
            <person name="Ren B."/>
            <person name="Liu M."/>
            <person name="Ni P."/>
            <person name="Cheng Y.Q."/>
            <person name="Zhang L."/>
        </authorList>
    </citation>
    <scope>NUCLEOTIDE SEQUENCE [LARGE SCALE GENOMIC DNA]</scope>
    <source>
        <strain evidence="3">MSMB43</strain>
    </source>
</reference>
<evidence type="ECO:0000259" key="1">
    <source>
        <dbReference type="Pfam" id="PF00668"/>
    </source>
</evidence>
<accession>A0ABN0FXB0</accession>
<dbReference type="NCBIfam" id="TIGR01720">
    <property type="entry name" value="NRPS-para261"/>
    <property type="match status" value="1"/>
</dbReference>
<dbReference type="PANTHER" id="PTHR45398:SF1">
    <property type="entry name" value="ENZYME, PUTATIVE (JCVI)-RELATED"/>
    <property type="match status" value="1"/>
</dbReference>
<dbReference type="InterPro" id="IPR001242">
    <property type="entry name" value="Condensation_dom"/>
</dbReference>
<name>A0ABN0FXB0_9BURK</name>
<sequence length="163" mass="17841">MSGELSRDLKSVKEQMRGVPHSGIGYGALRHGIKAPELGGYDRTICFNYLGQWRLDEGGEPRATWLGEPPGGTRSAAMRRRYALDVVAQVHDGRLHVDWLYSSALHEAATITALADRFRTALDAVLSHCLSPQAGGLTPSDLPLAHLDQCDIDEVLQLLNEQP</sequence>
<proteinExistence type="predicted"/>
<keyword evidence="3" id="KW-1185">Reference proteome</keyword>
<dbReference type="PANTHER" id="PTHR45398">
    <property type="match status" value="1"/>
</dbReference>
<dbReference type="EMBL" id="JH692073">
    <property type="protein sequence ID" value="EIP84607.1"/>
    <property type="molecule type" value="Genomic_DNA"/>
</dbReference>
<evidence type="ECO:0000313" key="2">
    <source>
        <dbReference type="EMBL" id="EIP84607.1"/>
    </source>
</evidence>
<dbReference type="Proteomes" id="UP000004682">
    <property type="component" value="Unassembled WGS sequence"/>
</dbReference>